<dbReference type="Proteomes" id="UP000018144">
    <property type="component" value="Unassembled WGS sequence"/>
</dbReference>
<accession>U4LCM3</accession>
<organism evidence="2 3">
    <name type="scientific">Pyronema omphalodes (strain CBS 100304)</name>
    <name type="common">Pyronema confluens</name>
    <dbReference type="NCBI Taxonomy" id="1076935"/>
    <lineage>
        <taxon>Eukaryota</taxon>
        <taxon>Fungi</taxon>
        <taxon>Dikarya</taxon>
        <taxon>Ascomycota</taxon>
        <taxon>Pezizomycotina</taxon>
        <taxon>Pezizomycetes</taxon>
        <taxon>Pezizales</taxon>
        <taxon>Pyronemataceae</taxon>
        <taxon>Pyronema</taxon>
    </lineage>
</organism>
<reference evidence="2 3" key="1">
    <citation type="journal article" date="2013" name="PLoS Genet.">
        <title>The genome and development-dependent transcriptomes of Pyronema confluens: a window into fungal evolution.</title>
        <authorList>
            <person name="Traeger S."/>
            <person name="Altegoer F."/>
            <person name="Freitag M."/>
            <person name="Gabaldon T."/>
            <person name="Kempken F."/>
            <person name="Kumar A."/>
            <person name="Marcet-Houben M."/>
            <person name="Poggeler S."/>
            <person name="Stajich J.E."/>
            <person name="Nowrousian M."/>
        </authorList>
    </citation>
    <scope>NUCLEOTIDE SEQUENCE [LARGE SCALE GENOMIC DNA]</scope>
    <source>
        <strain evidence="3">CBS 100304</strain>
        <tissue evidence="2">Vegetative mycelium</tissue>
    </source>
</reference>
<sequence length="213" mass="25118">MSFLNTPEYFNHYEYSTPDPYIDSVTASGTETISHHDSNSTPNPHHGSSQASAKAESALRTHATPVPLDSFIFPDFSTEAEFHKYFQLSNHTLQTLSLRKRREGNLQCSQWLPVDDWGVTLAAVYISFWLHMRMHMCCDVWRDESTGRVRCEMDYEPCEEICYYILDEMYDEMWDEIWDEMWDERLDEISDLECLEMRNAMWDDICGKVYGMR</sequence>
<gene>
    <name evidence="2" type="ORF">PCON_07230</name>
</gene>
<evidence type="ECO:0000313" key="2">
    <source>
        <dbReference type="EMBL" id="CCX29824.1"/>
    </source>
</evidence>
<dbReference type="AlphaFoldDB" id="U4LCM3"/>
<evidence type="ECO:0000256" key="1">
    <source>
        <dbReference type="SAM" id="MobiDB-lite"/>
    </source>
</evidence>
<dbReference type="EMBL" id="HF935358">
    <property type="protein sequence ID" value="CCX29824.1"/>
    <property type="molecule type" value="Genomic_DNA"/>
</dbReference>
<evidence type="ECO:0000313" key="3">
    <source>
        <dbReference type="Proteomes" id="UP000018144"/>
    </source>
</evidence>
<name>U4LCM3_PYROM</name>
<protein>
    <submittedName>
        <fullName evidence="2">Uncharacterized protein</fullName>
    </submittedName>
</protein>
<feature type="compositionally biased region" description="Polar residues" evidence="1">
    <location>
        <begin position="39"/>
        <end position="52"/>
    </location>
</feature>
<proteinExistence type="predicted"/>
<feature type="region of interest" description="Disordered" evidence="1">
    <location>
        <begin position="31"/>
        <end position="59"/>
    </location>
</feature>
<keyword evidence="3" id="KW-1185">Reference proteome</keyword>